<dbReference type="Gene3D" id="1.10.260.40">
    <property type="entry name" value="lambda repressor-like DNA-binding domains"/>
    <property type="match status" value="1"/>
</dbReference>
<dbReference type="Proteomes" id="UP001049518">
    <property type="component" value="Chromosome"/>
</dbReference>
<sequence>MPVSPSPSPSAQAARQAVADQLRDIRTGAGMKAIVLADRAGWDRTKVSKLEHAVRAASADDIATWCRICGAEDQAADLIAKAREADSMYLEWRRAHRTGLRRLQAWRQPLFEQTELMRVYCCNVVPGLFQTPAYATALLHAVTEFQGTPNDVDAAVQARLDRSHVIYKAGHRFSVVIEEEVLRHRIGDADTMAGQLGHLLAVMSLPAVSLGVIPFAGPARQIWPVPTFDVFDDKRVHIELLSATVTITAPTEVGVYVKAHTRLAEMAVYGATARGLITTAIDALD</sequence>
<dbReference type="Pfam" id="PF19054">
    <property type="entry name" value="DUF5753"/>
    <property type="match status" value="1"/>
</dbReference>
<accession>A0ABX8R493</accession>
<evidence type="ECO:0000259" key="1">
    <source>
        <dbReference type="PROSITE" id="PS50943"/>
    </source>
</evidence>
<dbReference type="InterPro" id="IPR010982">
    <property type="entry name" value="Lambda_DNA-bd_dom_sf"/>
</dbReference>
<dbReference type="Pfam" id="PF13560">
    <property type="entry name" value="HTH_31"/>
    <property type="match status" value="1"/>
</dbReference>
<organism evidence="2 3">
    <name type="scientific">Actinomadura graeca</name>
    <dbReference type="NCBI Taxonomy" id="2750812"/>
    <lineage>
        <taxon>Bacteria</taxon>
        <taxon>Bacillati</taxon>
        <taxon>Actinomycetota</taxon>
        <taxon>Actinomycetes</taxon>
        <taxon>Streptosporangiales</taxon>
        <taxon>Thermomonosporaceae</taxon>
        <taxon>Actinomadura</taxon>
    </lineage>
</organism>
<evidence type="ECO:0000313" key="3">
    <source>
        <dbReference type="Proteomes" id="UP001049518"/>
    </source>
</evidence>
<proteinExistence type="predicted"/>
<evidence type="ECO:0000313" key="2">
    <source>
        <dbReference type="EMBL" id="QXJ25877.1"/>
    </source>
</evidence>
<protein>
    <submittedName>
        <fullName evidence="2">Helix-turn-helix domain-containing protein</fullName>
    </submittedName>
</protein>
<gene>
    <name evidence="2" type="ORF">AGRA3207_007442</name>
</gene>
<dbReference type="InterPro" id="IPR001387">
    <property type="entry name" value="Cro/C1-type_HTH"/>
</dbReference>
<dbReference type="EMBL" id="CP059572">
    <property type="protein sequence ID" value="QXJ25877.1"/>
    <property type="molecule type" value="Genomic_DNA"/>
</dbReference>
<dbReference type="SUPFAM" id="SSF47413">
    <property type="entry name" value="lambda repressor-like DNA-binding domains"/>
    <property type="match status" value="1"/>
</dbReference>
<name>A0ABX8R493_9ACTN</name>
<dbReference type="CDD" id="cd00093">
    <property type="entry name" value="HTH_XRE"/>
    <property type="match status" value="1"/>
</dbReference>
<feature type="domain" description="HTH cro/C1-type" evidence="1">
    <location>
        <begin position="22"/>
        <end position="78"/>
    </location>
</feature>
<dbReference type="PROSITE" id="PS50943">
    <property type="entry name" value="HTH_CROC1"/>
    <property type="match status" value="1"/>
</dbReference>
<dbReference type="InterPro" id="IPR043917">
    <property type="entry name" value="DUF5753"/>
</dbReference>
<reference evidence="2" key="1">
    <citation type="submission" date="2020-07" db="EMBL/GenBank/DDBJ databases">
        <authorList>
            <person name="Tarantini F.S."/>
            <person name="Hong K.W."/>
            <person name="Chan K.G."/>
        </authorList>
    </citation>
    <scope>NUCLEOTIDE SEQUENCE</scope>
    <source>
        <strain evidence="2">32-07</strain>
    </source>
</reference>
<keyword evidence="3" id="KW-1185">Reference proteome</keyword>